<dbReference type="GO" id="GO:0006955">
    <property type="term" value="P:immune response"/>
    <property type="evidence" value="ECO:0007669"/>
    <property type="project" value="TreeGrafter"/>
</dbReference>
<dbReference type="GO" id="GO:0016493">
    <property type="term" value="F:C-C chemokine receptor activity"/>
    <property type="evidence" value="ECO:0007669"/>
    <property type="project" value="TreeGrafter"/>
</dbReference>
<dbReference type="PANTHER" id="PTHR10489:SF671">
    <property type="entry name" value="C-X-C CHEMOKINE RECEPTOR TYPE 3"/>
    <property type="match status" value="1"/>
</dbReference>
<feature type="transmembrane region" description="Helical" evidence="10">
    <location>
        <begin position="255"/>
        <end position="275"/>
    </location>
</feature>
<dbReference type="GO" id="GO:0009897">
    <property type="term" value="C:external side of plasma membrane"/>
    <property type="evidence" value="ECO:0007669"/>
    <property type="project" value="TreeGrafter"/>
</dbReference>
<proteinExistence type="inferred from homology"/>
<keyword evidence="6 8" id="KW-0675">Receptor</keyword>
<organism evidence="12 13">
    <name type="scientific">Pleuronectes platessa</name>
    <name type="common">European plaice</name>
    <dbReference type="NCBI Taxonomy" id="8262"/>
    <lineage>
        <taxon>Eukaryota</taxon>
        <taxon>Metazoa</taxon>
        <taxon>Chordata</taxon>
        <taxon>Craniata</taxon>
        <taxon>Vertebrata</taxon>
        <taxon>Euteleostomi</taxon>
        <taxon>Actinopterygii</taxon>
        <taxon>Neopterygii</taxon>
        <taxon>Teleostei</taxon>
        <taxon>Neoteleostei</taxon>
        <taxon>Acanthomorphata</taxon>
        <taxon>Carangaria</taxon>
        <taxon>Pleuronectiformes</taxon>
        <taxon>Pleuronectoidei</taxon>
        <taxon>Pleuronectidae</taxon>
        <taxon>Pleuronectes</taxon>
    </lineage>
</organism>
<dbReference type="GO" id="GO:0060326">
    <property type="term" value="P:cell chemotaxis"/>
    <property type="evidence" value="ECO:0007669"/>
    <property type="project" value="TreeGrafter"/>
</dbReference>
<feature type="region of interest" description="Disordered" evidence="9">
    <location>
        <begin position="351"/>
        <end position="380"/>
    </location>
</feature>
<feature type="transmembrane region" description="Helical" evidence="10">
    <location>
        <begin position="225"/>
        <end position="243"/>
    </location>
</feature>
<keyword evidence="7 8" id="KW-0807">Transducer</keyword>
<feature type="transmembrane region" description="Helical" evidence="10">
    <location>
        <begin position="59"/>
        <end position="80"/>
    </location>
</feature>
<dbReference type="GO" id="GO:0019722">
    <property type="term" value="P:calcium-mediated signaling"/>
    <property type="evidence" value="ECO:0007669"/>
    <property type="project" value="TreeGrafter"/>
</dbReference>
<evidence type="ECO:0000256" key="6">
    <source>
        <dbReference type="ARBA" id="ARBA00023170"/>
    </source>
</evidence>
<dbReference type="AlphaFoldDB" id="A0A9N7TRU9"/>
<evidence type="ECO:0000256" key="1">
    <source>
        <dbReference type="ARBA" id="ARBA00004370"/>
    </source>
</evidence>
<comment type="caution">
    <text evidence="12">The sequence shown here is derived from an EMBL/GenBank/DDBJ whole genome shotgun (WGS) entry which is preliminary data.</text>
</comment>
<dbReference type="InterPro" id="IPR000276">
    <property type="entry name" value="GPCR_Rhodpsn"/>
</dbReference>
<evidence type="ECO:0000256" key="5">
    <source>
        <dbReference type="ARBA" id="ARBA00023136"/>
    </source>
</evidence>
<gene>
    <name evidence="12" type="ORF">PLEPLA_LOCUS5636</name>
</gene>
<evidence type="ECO:0000313" key="12">
    <source>
        <dbReference type="EMBL" id="CAB1417817.1"/>
    </source>
</evidence>
<keyword evidence="2 8" id="KW-0812">Transmembrane</keyword>
<dbReference type="SUPFAM" id="SSF81321">
    <property type="entry name" value="Family A G protein-coupled receptor-like"/>
    <property type="match status" value="1"/>
</dbReference>
<feature type="transmembrane region" description="Helical" evidence="10">
    <location>
        <begin position="92"/>
        <end position="111"/>
    </location>
</feature>
<reference evidence="12" key="1">
    <citation type="submission" date="2020-03" db="EMBL/GenBank/DDBJ databases">
        <authorList>
            <person name="Weist P."/>
        </authorList>
    </citation>
    <scope>NUCLEOTIDE SEQUENCE</scope>
</reference>
<dbReference type="PANTHER" id="PTHR10489">
    <property type="entry name" value="CELL ADHESION MOLECULE"/>
    <property type="match status" value="1"/>
</dbReference>
<feature type="transmembrane region" description="Helical" evidence="10">
    <location>
        <begin position="295"/>
        <end position="319"/>
    </location>
</feature>
<comment type="similarity">
    <text evidence="8">Belongs to the G-protein coupled receptor 1 family.</text>
</comment>
<dbReference type="Proteomes" id="UP001153269">
    <property type="component" value="Unassembled WGS sequence"/>
</dbReference>
<dbReference type="Gene3D" id="1.20.1070.10">
    <property type="entry name" value="Rhodopsin 7-helix transmembrane proteins"/>
    <property type="match status" value="1"/>
</dbReference>
<name>A0A9N7TRU9_PLEPL</name>
<evidence type="ECO:0000259" key="11">
    <source>
        <dbReference type="PROSITE" id="PS50262"/>
    </source>
</evidence>
<protein>
    <recommendedName>
        <fullName evidence="11">G-protein coupled receptors family 1 profile domain-containing protein</fullName>
    </recommendedName>
</protein>
<feature type="compositionally biased region" description="Polar residues" evidence="9">
    <location>
        <begin position="370"/>
        <end position="380"/>
    </location>
</feature>
<dbReference type="EMBL" id="CADEAL010000286">
    <property type="protein sequence ID" value="CAB1417817.1"/>
    <property type="molecule type" value="Genomic_DNA"/>
</dbReference>
<keyword evidence="4 8" id="KW-0297">G-protein coupled receptor</keyword>
<feature type="transmembrane region" description="Helical" evidence="10">
    <location>
        <begin position="170"/>
        <end position="192"/>
    </location>
</feature>
<keyword evidence="5 10" id="KW-0472">Membrane</keyword>
<dbReference type="GO" id="GO:0019957">
    <property type="term" value="F:C-C chemokine binding"/>
    <property type="evidence" value="ECO:0007669"/>
    <property type="project" value="TreeGrafter"/>
</dbReference>
<dbReference type="PRINTS" id="PR00237">
    <property type="entry name" value="GPCRRHODOPSN"/>
</dbReference>
<keyword evidence="13" id="KW-1185">Reference proteome</keyword>
<comment type="subcellular location">
    <subcellularLocation>
        <location evidence="1">Membrane</location>
    </subcellularLocation>
</comment>
<dbReference type="PROSITE" id="PS00237">
    <property type="entry name" value="G_PROTEIN_RECEP_F1_1"/>
    <property type="match status" value="1"/>
</dbReference>
<keyword evidence="3 10" id="KW-1133">Transmembrane helix</keyword>
<accession>A0A9N7TRU9</accession>
<dbReference type="InterPro" id="IPR017452">
    <property type="entry name" value="GPCR_Rhodpsn_7TM"/>
</dbReference>
<evidence type="ECO:0000256" key="2">
    <source>
        <dbReference type="ARBA" id="ARBA00022692"/>
    </source>
</evidence>
<feature type="domain" description="G-protein coupled receptors family 1 profile" evidence="11">
    <location>
        <begin position="71"/>
        <end position="318"/>
    </location>
</feature>
<dbReference type="Pfam" id="PF00001">
    <property type="entry name" value="7tm_1"/>
    <property type="match status" value="1"/>
</dbReference>
<sequence>MTHDKRPQIAPVTSRAEEADMDVDLGGFLSQNGTYDYDKDYEYKPDDESEGSQAVLIPLLYSAVMVVGQLGNVLLLVILIQKRRSWSISDIFILHLGVADALLLATLPLRAVQAAEHGWRFGTELCKISGAIFNINFYCGIFLLACISVDRCLSIVHNTQLFTHNKPATAHLSCLFAWFISLILTIPDWIFLTVVTEDKGTVCRNDYSQSVTNGRLLSRLRHHTLGLLLPAAVLIFCCVRVLLRLQQRSKSSHKQTAFMVLLPLVVVFFLCWVPYNITLIVDTFRNGPKEPLDGSLKTALMVTAALGCVHACLRPLLYFGLCDNFRKRTVALLTCTTDESQGSLCELGVGEEARPDQSQEAVEEMKPMTSVEQQVQSPQC</sequence>
<evidence type="ECO:0000256" key="7">
    <source>
        <dbReference type="ARBA" id="ARBA00023224"/>
    </source>
</evidence>
<dbReference type="InterPro" id="IPR050119">
    <property type="entry name" value="CCR1-9-like"/>
</dbReference>
<dbReference type="PROSITE" id="PS50262">
    <property type="entry name" value="G_PROTEIN_RECEP_F1_2"/>
    <property type="match status" value="1"/>
</dbReference>
<evidence type="ECO:0000256" key="8">
    <source>
        <dbReference type="RuleBase" id="RU000688"/>
    </source>
</evidence>
<evidence type="ECO:0000256" key="9">
    <source>
        <dbReference type="SAM" id="MobiDB-lite"/>
    </source>
</evidence>
<evidence type="ECO:0000256" key="4">
    <source>
        <dbReference type="ARBA" id="ARBA00023040"/>
    </source>
</evidence>
<evidence type="ECO:0000256" key="3">
    <source>
        <dbReference type="ARBA" id="ARBA00022989"/>
    </source>
</evidence>
<dbReference type="CDD" id="cd15180">
    <property type="entry name" value="7tmA_CXCR3"/>
    <property type="match status" value="1"/>
</dbReference>
<evidence type="ECO:0000313" key="13">
    <source>
        <dbReference type="Proteomes" id="UP001153269"/>
    </source>
</evidence>
<dbReference type="GO" id="GO:0007204">
    <property type="term" value="P:positive regulation of cytosolic calcium ion concentration"/>
    <property type="evidence" value="ECO:0007669"/>
    <property type="project" value="TreeGrafter"/>
</dbReference>
<feature type="transmembrane region" description="Helical" evidence="10">
    <location>
        <begin position="131"/>
        <end position="149"/>
    </location>
</feature>
<evidence type="ECO:0000256" key="10">
    <source>
        <dbReference type="SAM" id="Phobius"/>
    </source>
</evidence>